<dbReference type="SUPFAM" id="SSF56752">
    <property type="entry name" value="D-aminoacid aminotransferase-like PLP-dependent enzymes"/>
    <property type="match status" value="1"/>
</dbReference>
<evidence type="ECO:0000256" key="4">
    <source>
        <dbReference type="ARBA" id="ARBA00022679"/>
    </source>
</evidence>
<keyword evidence="4" id="KW-0808">Transferase</keyword>
<sequence length="278" mass="30511">MARSAVAVSMPPMPEPLFLKAVHMAVALNAEYVPPYDFSGSLYIRPFQFGSGCQIGLEPPDEFTFCVFVQPHIAFHGHTTLRALIAEDFDRAATRGTGNVKVGGNYAPVIKWSREAKKLENGGWDVLLHVDSQSQTCVDEFSTSGFVGILCPIKDKDQEQVPTVVIPDSTAAIDSITSDSVVKLARSFGWQVIKRAVKIHELGNFTEVLAVGTAAGLLSVAEIHRASTRETFSFVPEGPYCHRLREALVGMQKGQLEDSFGWCEKLRYAEFKKMAATL</sequence>
<dbReference type="InterPro" id="IPR001544">
    <property type="entry name" value="Aminotrans_IV"/>
</dbReference>
<dbReference type="Pfam" id="PF01063">
    <property type="entry name" value="Aminotran_4"/>
    <property type="match status" value="1"/>
</dbReference>
<name>A0A9P7KM16_9HYPO</name>
<protein>
    <recommendedName>
        <fullName evidence="9">Branched-chain amino acid aminotransferase</fullName>
    </recommendedName>
</protein>
<evidence type="ECO:0000256" key="1">
    <source>
        <dbReference type="ARBA" id="ARBA00001933"/>
    </source>
</evidence>
<feature type="modified residue" description="N6-(pyridoxal phosphate)lysine" evidence="6">
    <location>
        <position position="101"/>
    </location>
</feature>
<proteinExistence type="inferred from homology"/>
<dbReference type="GO" id="GO:0009081">
    <property type="term" value="P:branched-chain amino acid metabolic process"/>
    <property type="evidence" value="ECO:0007669"/>
    <property type="project" value="InterPro"/>
</dbReference>
<evidence type="ECO:0000256" key="2">
    <source>
        <dbReference type="ARBA" id="ARBA00009320"/>
    </source>
</evidence>
<dbReference type="InterPro" id="IPR043131">
    <property type="entry name" value="BCAT-like_N"/>
</dbReference>
<dbReference type="InterPro" id="IPR043132">
    <property type="entry name" value="BCAT-like_C"/>
</dbReference>
<reference evidence="7" key="1">
    <citation type="submission" date="2021-04" db="EMBL/GenBank/DDBJ databases">
        <title>Draft genome of Fusarium avenaceum strain F156N33, isolated from an atmospheric sample in Virginia.</title>
        <authorList>
            <person name="Yang S."/>
            <person name="Vinatzer B.A."/>
            <person name="Coleman J."/>
        </authorList>
    </citation>
    <scope>NUCLEOTIDE SEQUENCE</scope>
    <source>
        <strain evidence="7">F156N33</strain>
    </source>
</reference>
<dbReference type="GO" id="GO:0004084">
    <property type="term" value="F:branched-chain-amino-acid transaminase activity"/>
    <property type="evidence" value="ECO:0007669"/>
    <property type="project" value="InterPro"/>
</dbReference>
<organism evidence="7 8">
    <name type="scientific">Fusarium avenaceum</name>
    <dbReference type="NCBI Taxonomy" id="40199"/>
    <lineage>
        <taxon>Eukaryota</taxon>
        <taxon>Fungi</taxon>
        <taxon>Dikarya</taxon>
        <taxon>Ascomycota</taxon>
        <taxon>Pezizomycotina</taxon>
        <taxon>Sordariomycetes</taxon>
        <taxon>Hypocreomycetidae</taxon>
        <taxon>Hypocreales</taxon>
        <taxon>Nectriaceae</taxon>
        <taxon>Fusarium</taxon>
        <taxon>Fusarium tricinctum species complex</taxon>
    </lineage>
</organism>
<keyword evidence="8" id="KW-1185">Reference proteome</keyword>
<comment type="similarity">
    <text evidence="2">Belongs to the class-IV pyridoxal-phosphate-dependent aminotransferase family.</text>
</comment>
<comment type="caution">
    <text evidence="7">The sequence shown here is derived from an EMBL/GenBank/DDBJ whole genome shotgun (WGS) entry which is preliminary data.</text>
</comment>
<evidence type="ECO:0000256" key="5">
    <source>
        <dbReference type="ARBA" id="ARBA00022898"/>
    </source>
</evidence>
<keyword evidence="5" id="KW-0663">Pyridoxal phosphate</keyword>
<dbReference type="InterPro" id="IPR036038">
    <property type="entry name" value="Aminotransferase-like"/>
</dbReference>
<evidence type="ECO:0000313" key="8">
    <source>
        <dbReference type="Proteomes" id="UP000782241"/>
    </source>
</evidence>
<dbReference type="PIRSF" id="PIRSF006468">
    <property type="entry name" value="BCAT1"/>
    <property type="match status" value="1"/>
</dbReference>
<dbReference type="Gene3D" id="3.30.470.10">
    <property type="match status" value="1"/>
</dbReference>
<evidence type="ECO:0008006" key="9">
    <source>
        <dbReference type="Google" id="ProtNLM"/>
    </source>
</evidence>
<evidence type="ECO:0000256" key="3">
    <source>
        <dbReference type="ARBA" id="ARBA00022576"/>
    </source>
</evidence>
<evidence type="ECO:0000256" key="6">
    <source>
        <dbReference type="PIRSR" id="PIRSR006468-1"/>
    </source>
</evidence>
<dbReference type="PANTHER" id="PTHR42825">
    <property type="entry name" value="AMINO ACID AMINOTRANSFERASE"/>
    <property type="match status" value="1"/>
</dbReference>
<dbReference type="Gene3D" id="3.20.10.10">
    <property type="entry name" value="D-amino Acid Aminotransferase, subunit A, domain 2"/>
    <property type="match status" value="1"/>
</dbReference>
<dbReference type="PANTHER" id="PTHR42825:SF2">
    <property type="entry name" value="BRANCHED-CHAIN-AMINO-ACID AMINOTRANSFERASE 3, CHLOROPLASTIC-RELATED"/>
    <property type="match status" value="1"/>
</dbReference>
<dbReference type="AlphaFoldDB" id="A0A9P7KM16"/>
<accession>A0A9P7KM16</accession>
<gene>
    <name evidence="7" type="ORF">KAF25_001981</name>
</gene>
<comment type="cofactor">
    <cofactor evidence="1">
        <name>pyridoxal 5'-phosphate</name>
        <dbReference type="ChEBI" id="CHEBI:597326"/>
    </cofactor>
</comment>
<keyword evidence="3" id="KW-0032">Aminotransferase</keyword>
<dbReference type="InterPro" id="IPR005786">
    <property type="entry name" value="B_amino_transII"/>
</dbReference>
<dbReference type="Proteomes" id="UP000782241">
    <property type="component" value="Unassembled WGS sequence"/>
</dbReference>
<evidence type="ECO:0000313" key="7">
    <source>
        <dbReference type="EMBL" id="KAG5655228.1"/>
    </source>
</evidence>
<dbReference type="EMBL" id="JAGPUO010000032">
    <property type="protein sequence ID" value="KAG5655228.1"/>
    <property type="molecule type" value="Genomic_DNA"/>
</dbReference>